<evidence type="ECO:0000313" key="2">
    <source>
        <dbReference type="EMBL" id="KAI3435576.1"/>
    </source>
</evidence>
<dbReference type="Pfam" id="PF24681">
    <property type="entry name" value="Kelch_KLHDC2_KLHL20_DRC7"/>
    <property type="match status" value="1"/>
</dbReference>
<feature type="compositionally biased region" description="Basic and acidic residues" evidence="1">
    <location>
        <begin position="22"/>
        <end position="33"/>
    </location>
</feature>
<dbReference type="InterPro" id="IPR052588">
    <property type="entry name" value="Kelch_domain_protein"/>
</dbReference>
<dbReference type="InterPro" id="IPR015915">
    <property type="entry name" value="Kelch-typ_b-propeller"/>
</dbReference>
<dbReference type="PROSITE" id="PS50096">
    <property type="entry name" value="IQ"/>
    <property type="match status" value="1"/>
</dbReference>
<sequence>MGSGRDKRKKVTGKKPGAGAGKTERKTELNESKKGRRQERAAQGGEDDIDALLARFRLQDEKHTSVEVKEDSEAPSPRVYASFTPIPSQKDNEVLLYGGEWYDGERDKMYVYGDVYVLNVDKQTWKRVISPNGPLPRTSHQAVCTRTALWVWGGEFTSLNQEKFRHYSDLWRLNLADWTWEQIPSKGGPSPRSGHRMVLHGKQLLLFGGFFDNGKETRYFNDVWSYDTEELRWMPLGPKAGHTAPSPRGGCQLALTGDQLYIFGGYSVKKAERDSGGFLPNKKRGGKGEEDEGKGVVHDDVWCLDLKSLEFERIKRQGMAPNQRTAFGLVTHRKRAVLFGGIMDQEGKGDRVYSELFNELYQFNLDSRRWFPLGLRIPKKAVKTEVAAGAAPAELVEEQQQQQQPAQQQDASGSHSSSSLPPGVSPEMHAVLQRMLADKSGLVHTAAARIQANFRGYRVRQAYKTYRLGGEISELLYSPATYGLDLSSKDLIKPRARAAPMLCVLRNTMWMLGGQVEIGHTDIVLDDLWSLDLSKLDGWKCLKANTATDDAFRELSDGEWESGTDSDA</sequence>
<accession>A0A9D4TV55</accession>
<feature type="region of interest" description="Disordered" evidence="1">
    <location>
        <begin position="1"/>
        <end position="48"/>
    </location>
</feature>
<keyword evidence="3" id="KW-1185">Reference proteome</keyword>
<dbReference type="AlphaFoldDB" id="A0A9D4TV55"/>
<feature type="compositionally biased region" description="Basic residues" evidence="1">
    <location>
        <begin position="1"/>
        <end position="13"/>
    </location>
</feature>
<reference evidence="2" key="1">
    <citation type="journal article" date="2019" name="Plant J.">
        <title>Chlorella vulgaris genome assembly and annotation reveals the molecular basis for metabolic acclimation to high light conditions.</title>
        <authorList>
            <person name="Cecchin M."/>
            <person name="Marcolungo L."/>
            <person name="Rossato M."/>
            <person name="Girolomoni L."/>
            <person name="Cosentino E."/>
            <person name="Cuine S."/>
            <person name="Li-Beisson Y."/>
            <person name="Delledonne M."/>
            <person name="Ballottari M."/>
        </authorList>
    </citation>
    <scope>NUCLEOTIDE SEQUENCE</scope>
    <source>
        <strain evidence="2">211/11P</strain>
    </source>
</reference>
<dbReference type="PANTHER" id="PTHR46063:SF1">
    <property type="entry name" value="KELCH DOMAIN-CONTAINING PROTEIN 4"/>
    <property type="match status" value="1"/>
</dbReference>
<protein>
    <submittedName>
        <fullName evidence="2">Uncharacterized protein</fullName>
    </submittedName>
</protein>
<dbReference type="Proteomes" id="UP001055712">
    <property type="component" value="Unassembled WGS sequence"/>
</dbReference>
<dbReference type="Gene3D" id="2.120.10.80">
    <property type="entry name" value="Kelch-type beta propeller"/>
    <property type="match status" value="1"/>
</dbReference>
<comment type="caution">
    <text evidence="2">The sequence shown here is derived from an EMBL/GenBank/DDBJ whole genome shotgun (WGS) entry which is preliminary data.</text>
</comment>
<organism evidence="2 3">
    <name type="scientific">Chlorella vulgaris</name>
    <name type="common">Green alga</name>
    <dbReference type="NCBI Taxonomy" id="3077"/>
    <lineage>
        <taxon>Eukaryota</taxon>
        <taxon>Viridiplantae</taxon>
        <taxon>Chlorophyta</taxon>
        <taxon>core chlorophytes</taxon>
        <taxon>Trebouxiophyceae</taxon>
        <taxon>Chlorellales</taxon>
        <taxon>Chlorellaceae</taxon>
        <taxon>Chlorella clade</taxon>
        <taxon>Chlorella</taxon>
    </lineage>
</organism>
<dbReference type="EMBL" id="SIDB01000002">
    <property type="protein sequence ID" value="KAI3435576.1"/>
    <property type="molecule type" value="Genomic_DNA"/>
</dbReference>
<feature type="compositionally biased region" description="Low complexity" evidence="1">
    <location>
        <begin position="399"/>
        <end position="424"/>
    </location>
</feature>
<evidence type="ECO:0000256" key="1">
    <source>
        <dbReference type="SAM" id="MobiDB-lite"/>
    </source>
</evidence>
<proteinExistence type="predicted"/>
<name>A0A9D4TV55_CHLVU</name>
<reference evidence="2" key="2">
    <citation type="submission" date="2020-11" db="EMBL/GenBank/DDBJ databases">
        <authorList>
            <person name="Cecchin M."/>
            <person name="Marcolungo L."/>
            <person name="Rossato M."/>
            <person name="Girolomoni L."/>
            <person name="Cosentino E."/>
            <person name="Cuine S."/>
            <person name="Li-Beisson Y."/>
            <person name="Delledonne M."/>
            <person name="Ballottari M."/>
        </authorList>
    </citation>
    <scope>NUCLEOTIDE SEQUENCE</scope>
    <source>
        <strain evidence="2">211/11P</strain>
        <tissue evidence="2">Whole cell</tissue>
    </source>
</reference>
<dbReference type="OrthoDB" id="4447at2759"/>
<dbReference type="CDD" id="cd23767">
    <property type="entry name" value="IQCD"/>
    <property type="match status" value="1"/>
</dbReference>
<dbReference type="PANTHER" id="PTHR46063">
    <property type="entry name" value="KELCH DOMAIN-CONTAINING PROTEIN"/>
    <property type="match status" value="1"/>
</dbReference>
<evidence type="ECO:0000313" key="3">
    <source>
        <dbReference type="Proteomes" id="UP001055712"/>
    </source>
</evidence>
<dbReference type="SUPFAM" id="SSF117281">
    <property type="entry name" value="Kelch motif"/>
    <property type="match status" value="1"/>
</dbReference>
<gene>
    <name evidence="2" type="ORF">D9Q98_001641</name>
</gene>
<feature type="region of interest" description="Disordered" evidence="1">
    <location>
        <begin position="392"/>
        <end position="424"/>
    </location>
</feature>